<reference evidence="1 2" key="1">
    <citation type="submission" date="2019-09" db="EMBL/GenBank/DDBJ databases">
        <authorList>
            <person name="Park J.-S."/>
            <person name="Choi H.-J."/>
        </authorList>
    </citation>
    <scope>NUCLEOTIDE SEQUENCE [LARGE SCALE GENOMIC DNA]</scope>
    <source>
        <strain evidence="1 2">176SS1-4</strain>
    </source>
</reference>
<dbReference type="AlphaFoldDB" id="A0A5J5GEC7"/>
<dbReference type="Proteomes" id="UP000326554">
    <property type="component" value="Unassembled WGS sequence"/>
</dbReference>
<evidence type="ECO:0000313" key="1">
    <source>
        <dbReference type="EMBL" id="KAA9006113.1"/>
    </source>
</evidence>
<dbReference type="Pfam" id="PF04655">
    <property type="entry name" value="APH_6_hur"/>
    <property type="match status" value="1"/>
</dbReference>
<proteinExistence type="predicted"/>
<name>A0A5J5GEC7_9RHOB</name>
<dbReference type="EMBL" id="VYQE01000005">
    <property type="protein sequence ID" value="KAA9006113.1"/>
    <property type="molecule type" value="Genomic_DNA"/>
</dbReference>
<dbReference type="GO" id="GO:0019748">
    <property type="term" value="P:secondary metabolic process"/>
    <property type="evidence" value="ECO:0007669"/>
    <property type="project" value="InterPro"/>
</dbReference>
<sequence>MIRRVRFQTHPIPGTPPMSPFAPWLERWTLAPDGAPIRTPSSDLLPVRAGDRPAMLKLARSEEERRGAALLRWLGSGTAAEVLEFEGPALLLERATGPDLVTLALTDDAAATEVILEVASRLHQARAHPPETEPLSDYLAALLSPRGAARFPGEAALARDLLESTTAPLPLHGDLHHGNILDFGGRWRVIDPKGLHGDRTFDFARLFFNPDAIDPAHGLAIRPQVFVERLARVSSGAGLDPDRLRGWIRVKAAVSMLWQHGAPDPLTERIKRLTESPLTMNIF</sequence>
<organism evidence="1 2">
    <name type="scientific">Histidinibacterium aquaticum</name>
    <dbReference type="NCBI Taxonomy" id="2613962"/>
    <lineage>
        <taxon>Bacteria</taxon>
        <taxon>Pseudomonadati</taxon>
        <taxon>Pseudomonadota</taxon>
        <taxon>Alphaproteobacteria</taxon>
        <taxon>Rhodobacterales</taxon>
        <taxon>Paracoccaceae</taxon>
        <taxon>Histidinibacterium</taxon>
    </lineage>
</organism>
<keyword evidence="2" id="KW-1185">Reference proteome</keyword>
<evidence type="ECO:0008006" key="3">
    <source>
        <dbReference type="Google" id="ProtNLM"/>
    </source>
</evidence>
<dbReference type="SUPFAM" id="SSF56112">
    <property type="entry name" value="Protein kinase-like (PK-like)"/>
    <property type="match status" value="1"/>
</dbReference>
<gene>
    <name evidence="1" type="ORF">F3S47_16320</name>
</gene>
<accession>A0A5J5GEC7</accession>
<dbReference type="GO" id="GO:0016773">
    <property type="term" value="F:phosphotransferase activity, alcohol group as acceptor"/>
    <property type="evidence" value="ECO:0007669"/>
    <property type="project" value="InterPro"/>
</dbReference>
<protein>
    <recommendedName>
        <fullName evidence="3">3'-kinase</fullName>
    </recommendedName>
</protein>
<dbReference type="InterPro" id="IPR006748">
    <property type="entry name" value="NH2Glyco/OHUrea_AB-resist_kin"/>
</dbReference>
<evidence type="ECO:0000313" key="2">
    <source>
        <dbReference type="Proteomes" id="UP000326554"/>
    </source>
</evidence>
<comment type="caution">
    <text evidence="1">The sequence shown here is derived from an EMBL/GenBank/DDBJ whole genome shotgun (WGS) entry which is preliminary data.</text>
</comment>
<dbReference type="Gene3D" id="3.90.1200.10">
    <property type="match status" value="1"/>
</dbReference>
<dbReference type="InterPro" id="IPR011009">
    <property type="entry name" value="Kinase-like_dom_sf"/>
</dbReference>